<feature type="region of interest" description="Disordered" evidence="1">
    <location>
        <begin position="72"/>
        <end position="108"/>
    </location>
</feature>
<dbReference type="Proteomes" id="UP000006038">
    <property type="component" value="Chromosome 7"/>
</dbReference>
<evidence type="ECO:0000313" key="3">
    <source>
        <dbReference type="Proteomes" id="UP000006038"/>
    </source>
</evidence>
<evidence type="ECO:0000313" key="2">
    <source>
        <dbReference type="EnsemblPlants" id="OB07G17650.1"/>
    </source>
</evidence>
<name>J3MK33_ORYBR</name>
<evidence type="ECO:0000256" key="1">
    <source>
        <dbReference type="SAM" id="MobiDB-lite"/>
    </source>
</evidence>
<evidence type="ECO:0008006" key="4">
    <source>
        <dbReference type="Google" id="ProtNLM"/>
    </source>
</evidence>
<reference evidence="2" key="1">
    <citation type="journal article" date="2013" name="Nat. Commun.">
        <title>Whole-genome sequencing of Oryza brachyantha reveals mechanisms underlying Oryza genome evolution.</title>
        <authorList>
            <person name="Chen J."/>
            <person name="Huang Q."/>
            <person name="Gao D."/>
            <person name="Wang J."/>
            <person name="Lang Y."/>
            <person name="Liu T."/>
            <person name="Li B."/>
            <person name="Bai Z."/>
            <person name="Luis Goicoechea J."/>
            <person name="Liang C."/>
            <person name="Chen C."/>
            <person name="Zhang W."/>
            <person name="Sun S."/>
            <person name="Liao Y."/>
            <person name="Zhang X."/>
            <person name="Yang L."/>
            <person name="Song C."/>
            <person name="Wang M."/>
            <person name="Shi J."/>
            <person name="Liu G."/>
            <person name="Liu J."/>
            <person name="Zhou H."/>
            <person name="Zhou W."/>
            <person name="Yu Q."/>
            <person name="An N."/>
            <person name="Chen Y."/>
            <person name="Cai Q."/>
            <person name="Wang B."/>
            <person name="Liu B."/>
            <person name="Min J."/>
            <person name="Huang Y."/>
            <person name="Wu H."/>
            <person name="Li Z."/>
            <person name="Zhang Y."/>
            <person name="Yin Y."/>
            <person name="Song W."/>
            <person name="Jiang J."/>
            <person name="Jackson S.A."/>
            <person name="Wing R.A."/>
            <person name="Wang J."/>
            <person name="Chen M."/>
        </authorList>
    </citation>
    <scope>NUCLEOTIDE SEQUENCE [LARGE SCALE GENOMIC DNA]</scope>
    <source>
        <strain evidence="2">cv. IRGC 101232</strain>
    </source>
</reference>
<keyword evidence="3" id="KW-1185">Reference proteome</keyword>
<protein>
    <recommendedName>
        <fullName evidence="4">Reverse transcriptase Ty1/copia-type domain-containing protein</fullName>
    </recommendedName>
</protein>
<dbReference type="HOGENOM" id="CLU_748794_0_0_1"/>
<reference evidence="2" key="2">
    <citation type="submission" date="2013-04" db="UniProtKB">
        <authorList>
            <consortium name="EnsemblPlants"/>
        </authorList>
    </citation>
    <scope>IDENTIFICATION</scope>
</reference>
<organism evidence="2">
    <name type="scientific">Oryza brachyantha</name>
    <name type="common">malo sina</name>
    <dbReference type="NCBI Taxonomy" id="4533"/>
    <lineage>
        <taxon>Eukaryota</taxon>
        <taxon>Viridiplantae</taxon>
        <taxon>Streptophyta</taxon>
        <taxon>Embryophyta</taxon>
        <taxon>Tracheophyta</taxon>
        <taxon>Spermatophyta</taxon>
        <taxon>Magnoliopsida</taxon>
        <taxon>Liliopsida</taxon>
        <taxon>Poales</taxon>
        <taxon>Poaceae</taxon>
        <taxon>BOP clade</taxon>
        <taxon>Oryzoideae</taxon>
        <taxon>Oryzeae</taxon>
        <taxon>Oryzinae</taxon>
        <taxon>Oryza</taxon>
    </lineage>
</organism>
<dbReference type="EnsemblPlants" id="OB07G17650.1">
    <property type="protein sequence ID" value="OB07G17650.1"/>
    <property type="gene ID" value="OB07G17650"/>
</dbReference>
<dbReference type="AlphaFoldDB" id="J3MK33"/>
<sequence>MDKINLRITKFLSHALCVQLVQLIRIPITGRKFLDDLVIAKKNRAKYGEGAKMNKKKKGKYISIDEEDIGSADDIDSSSHGSPTYAESGDSNSPSVDIPNDEDDAQENNTKCAEGYQCLNRYNQRVLMHGLLHLFSCSHVQSNFNLFTFTGLHGVGSINMKFTLEKIMRLKFYHVYLLKTKDEGLCYIKVYRAENEFPIKYAPSTSRKEPILSAESFVLIEYNDQTHEEHNILATQNSKRQRITKSFGDDYIVYLVDATPRTMEETTFLSKELDEKIYMDQPDRHLLEGQQGMVCKLFKCLYGLKISDVDKMKATSGYVFTLRGGSALWKSYKHTMLAKSTMKTELTALDTAAINAEWLCEILMISPCRY</sequence>
<proteinExistence type="predicted"/>
<dbReference type="Gramene" id="OB07G17650.1">
    <property type="protein sequence ID" value="OB07G17650.1"/>
    <property type="gene ID" value="OB07G17650"/>
</dbReference>
<accession>J3MK33</accession>